<dbReference type="GO" id="GO:0051865">
    <property type="term" value="P:protein autoubiquitination"/>
    <property type="evidence" value="ECO:0007669"/>
    <property type="project" value="TreeGrafter"/>
</dbReference>
<dbReference type="GO" id="GO:0000209">
    <property type="term" value="P:protein polyubiquitination"/>
    <property type="evidence" value="ECO:0007669"/>
    <property type="project" value="TreeGrafter"/>
</dbReference>
<gene>
    <name evidence="1" type="ORF">NE237_017078</name>
</gene>
<dbReference type="PANTHER" id="PTHR31531:SF2">
    <property type="entry name" value="E3 UBIQUITIN-PROTEIN LIGASE E3D"/>
    <property type="match status" value="1"/>
</dbReference>
<evidence type="ECO:0000313" key="1">
    <source>
        <dbReference type="EMBL" id="KAJ4965229.1"/>
    </source>
</evidence>
<dbReference type="EMBL" id="JAMYWD010000007">
    <property type="protein sequence ID" value="KAJ4965229.1"/>
    <property type="molecule type" value="Genomic_DNA"/>
</dbReference>
<dbReference type="PANTHER" id="PTHR31531">
    <property type="entry name" value="E3 UBIQUITIN-PROTEIN LIGASE E3D FAMILY MEMBER"/>
    <property type="match status" value="1"/>
</dbReference>
<name>A0A9Q0K7C9_9MAGN</name>
<dbReference type="GO" id="GO:0006513">
    <property type="term" value="P:protein monoubiquitination"/>
    <property type="evidence" value="ECO:0007669"/>
    <property type="project" value="TreeGrafter"/>
</dbReference>
<dbReference type="GO" id="GO:0005634">
    <property type="term" value="C:nucleus"/>
    <property type="evidence" value="ECO:0007669"/>
    <property type="project" value="TreeGrafter"/>
</dbReference>
<dbReference type="GO" id="GO:0061630">
    <property type="term" value="F:ubiquitin protein ligase activity"/>
    <property type="evidence" value="ECO:0007669"/>
    <property type="project" value="TreeGrafter"/>
</dbReference>
<proteinExistence type="predicted"/>
<dbReference type="AlphaFoldDB" id="A0A9Q0K7C9"/>
<sequence length="607" mass="67094">MSSFSRAPGSENPRKWRFSWEAVGYVPTLRLFLFNPKIKPLYHCKNLNVHLSPVESLLLVSWTEHVQDASDSVDLSLRVPLPKVLVDPCSTIDVKATEDHIEVKLVLLLRVDHSVVAALDSVLNSSEDSSARENVCLDRLQPFSMDSDLKSLSSSEGVHFYCKSCSAQLTRKPLTSFVEMPSADWREVADNWFGACCCSFGGVSEKLVTEYVSSYSCRVGTCLVDVASVIICKSDLMGYVFPDHSDGGRKQESELGFDGGKNFPESVIGDGNICSQGLFFGSQTERASDVCEILCSMPLKEECLAANLELDVVKKGDNVDSSFVTSSISDLSVNETSASEFSTKDQIDYCTDKPNNSSDGQECCLHSVSVTCSNAEDKQSIKSFDLMGNQKLLLNGFLGNGFMIRSSNLSKDVKWIEFRCTRCSCLLGACPYNGGGDAPLDDGIRLFKCYISTGLPVGGSGNIFRNYTLERMFSFQLVESATNELLFRTVVKDLKTKAPVLRIVLLNSDAWCCTGYCLETMGCIGPASKVELQPVIKVLFSSCNDSTEAQSRVIEEWATKNQADEVYMFTHQIEEVFKSMKSAQEFFPFSCSFLQDFSLSFMERSHS</sequence>
<protein>
    <recommendedName>
        <fullName evidence="3">Ubiquitin-conjugating enzyme E2C-binding protein</fullName>
    </recommendedName>
</protein>
<keyword evidence="2" id="KW-1185">Reference proteome</keyword>
<evidence type="ECO:0008006" key="3">
    <source>
        <dbReference type="Google" id="ProtNLM"/>
    </source>
</evidence>
<dbReference type="GO" id="GO:0031624">
    <property type="term" value="F:ubiquitin conjugating enzyme binding"/>
    <property type="evidence" value="ECO:0007669"/>
    <property type="project" value="TreeGrafter"/>
</dbReference>
<dbReference type="InterPro" id="IPR019193">
    <property type="entry name" value="UBQ-conj_enz_E2-bd_prot"/>
</dbReference>
<evidence type="ECO:0000313" key="2">
    <source>
        <dbReference type="Proteomes" id="UP001141806"/>
    </source>
</evidence>
<dbReference type="GO" id="GO:0030332">
    <property type="term" value="F:cyclin binding"/>
    <property type="evidence" value="ECO:0007669"/>
    <property type="project" value="TreeGrafter"/>
</dbReference>
<dbReference type="OrthoDB" id="781818at2759"/>
<dbReference type="GO" id="GO:0000151">
    <property type="term" value="C:ubiquitin ligase complex"/>
    <property type="evidence" value="ECO:0007669"/>
    <property type="project" value="TreeGrafter"/>
</dbReference>
<comment type="caution">
    <text evidence="1">The sequence shown here is derived from an EMBL/GenBank/DDBJ whole genome shotgun (WGS) entry which is preliminary data.</text>
</comment>
<organism evidence="1 2">
    <name type="scientific">Protea cynaroides</name>
    <dbReference type="NCBI Taxonomy" id="273540"/>
    <lineage>
        <taxon>Eukaryota</taxon>
        <taxon>Viridiplantae</taxon>
        <taxon>Streptophyta</taxon>
        <taxon>Embryophyta</taxon>
        <taxon>Tracheophyta</taxon>
        <taxon>Spermatophyta</taxon>
        <taxon>Magnoliopsida</taxon>
        <taxon>Proteales</taxon>
        <taxon>Proteaceae</taxon>
        <taxon>Protea</taxon>
    </lineage>
</organism>
<dbReference type="GO" id="GO:0005829">
    <property type="term" value="C:cytosol"/>
    <property type="evidence" value="ECO:0007669"/>
    <property type="project" value="TreeGrafter"/>
</dbReference>
<dbReference type="GO" id="GO:0043161">
    <property type="term" value="P:proteasome-mediated ubiquitin-dependent protein catabolic process"/>
    <property type="evidence" value="ECO:0007669"/>
    <property type="project" value="TreeGrafter"/>
</dbReference>
<reference evidence="1" key="1">
    <citation type="journal article" date="2023" name="Plant J.">
        <title>The genome of the king protea, Protea cynaroides.</title>
        <authorList>
            <person name="Chang J."/>
            <person name="Duong T.A."/>
            <person name="Schoeman C."/>
            <person name="Ma X."/>
            <person name="Roodt D."/>
            <person name="Barker N."/>
            <person name="Li Z."/>
            <person name="Van de Peer Y."/>
            <person name="Mizrachi E."/>
        </authorList>
    </citation>
    <scope>NUCLEOTIDE SEQUENCE</scope>
    <source>
        <tissue evidence="1">Young leaves</tissue>
    </source>
</reference>
<dbReference type="Proteomes" id="UP001141806">
    <property type="component" value="Unassembled WGS sequence"/>
</dbReference>
<accession>A0A9Q0K7C9</accession>
<dbReference type="Pfam" id="PF09814">
    <property type="entry name" value="HECT_2"/>
    <property type="match status" value="2"/>
</dbReference>